<gene>
    <name evidence="2" type="ORF">LXN57_01490</name>
</gene>
<dbReference type="Proteomes" id="UP001523216">
    <property type="component" value="Unassembled WGS sequence"/>
</dbReference>
<dbReference type="Pfam" id="PF01740">
    <property type="entry name" value="STAS"/>
    <property type="match status" value="1"/>
</dbReference>
<dbReference type="SUPFAM" id="SSF52091">
    <property type="entry name" value="SpoIIaa-like"/>
    <property type="match status" value="1"/>
</dbReference>
<dbReference type="Gene3D" id="3.30.750.24">
    <property type="entry name" value="STAS domain"/>
    <property type="match status" value="1"/>
</dbReference>
<sequence>MSEQPVTTGGSAPSGVVEARTADDGSVIVLLRGGLGPECADELRRLVVRTVRRVRPSRLIVDLTEVVTLDPINVGTLIAACLLGEDHAVAVLLVNPGPELAYRLALAGVPEGSVIRR</sequence>
<comment type="caution">
    <text evidence="2">The sequence shown here is derived from an EMBL/GenBank/DDBJ whole genome shotgun (WGS) entry which is preliminary data.</text>
</comment>
<dbReference type="PROSITE" id="PS50801">
    <property type="entry name" value="STAS"/>
    <property type="match status" value="1"/>
</dbReference>
<name>A0ABT0XSU2_9ACTN</name>
<reference evidence="2 3" key="1">
    <citation type="submission" date="2022-06" db="EMBL/GenBank/DDBJ databases">
        <title>Actinoplanes abujensis sp. nov., isolated from Nigerian arid soil.</title>
        <authorList>
            <person name="Ding P."/>
        </authorList>
    </citation>
    <scope>NUCLEOTIDE SEQUENCE [LARGE SCALE GENOMIC DNA]</scope>
    <source>
        <strain evidence="3">TRM88002</strain>
    </source>
</reference>
<evidence type="ECO:0000313" key="2">
    <source>
        <dbReference type="EMBL" id="MCM4076232.1"/>
    </source>
</evidence>
<proteinExistence type="predicted"/>
<dbReference type="EMBL" id="JAMQOL010000002">
    <property type="protein sequence ID" value="MCM4076232.1"/>
    <property type="molecule type" value="Genomic_DNA"/>
</dbReference>
<accession>A0ABT0XSU2</accession>
<evidence type="ECO:0000313" key="3">
    <source>
        <dbReference type="Proteomes" id="UP001523216"/>
    </source>
</evidence>
<protein>
    <recommendedName>
        <fullName evidence="1">STAS domain-containing protein</fullName>
    </recommendedName>
</protein>
<dbReference type="InterPro" id="IPR036513">
    <property type="entry name" value="STAS_dom_sf"/>
</dbReference>
<keyword evidence="3" id="KW-1185">Reference proteome</keyword>
<evidence type="ECO:0000259" key="1">
    <source>
        <dbReference type="PROSITE" id="PS50801"/>
    </source>
</evidence>
<feature type="domain" description="STAS" evidence="1">
    <location>
        <begin position="24"/>
        <end position="117"/>
    </location>
</feature>
<organism evidence="2 3">
    <name type="scientific">Paractinoplanes hotanensis</name>
    <dbReference type="NCBI Taxonomy" id="2906497"/>
    <lineage>
        <taxon>Bacteria</taxon>
        <taxon>Bacillati</taxon>
        <taxon>Actinomycetota</taxon>
        <taxon>Actinomycetes</taxon>
        <taxon>Micromonosporales</taxon>
        <taxon>Micromonosporaceae</taxon>
        <taxon>Paractinoplanes</taxon>
    </lineage>
</organism>
<dbReference type="InterPro" id="IPR002645">
    <property type="entry name" value="STAS_dom"/>
</dbReference>
<dbReference type="RefSeq" id="WP_251796142.1">
    <property type="nucleotide sequence ID" value="NZ_JAMQOL010000002.1"/>
</dbReference>